<dbReference type="EMBL" id="PQFF01000348">
    <property type="protein sequence ID" value="RHZ57349.1"/>
    <property type="molecule type" value="Genomic_DNA"/>
</dbReference>
<keyword evidence="4" id="KW-1185">Reference proteome</keyword>
<comment type="caution">
    <text evidence="3">The sequence shown here is derived from an EMBL/GenBank/DDBJ whole genome shotgun (WGS) entry which is preliminary data.</text>
</comment>
<evidence type="ECO:0000256" key="2">
    <source>
        <dbReference type="SAM" id="MobiDB-lite"/>
    </source>
</evidence>
<protein>
    <submittedName>
        <fullName evidence="3">Uncharacterized protein</fullName>
    </submittedName>
</protein>
<reference evidence="3 4" key="1">
    <citation type="submission" date="2018-08" db="EMBL/GenBank/DDBJ databases">
        <title>Genome and evolution of the arbuscular mycorrhizal fungus Diversispora epigaea (formerly Glomus versiforme) and its bacterial endosymbionts.</title>
        <authorList>
            <person name="Sun X."/>
            <person name="Fei Z."/>
            <person name="Harrison M."/>
        </authorList>
    </citation>
    <scope>NUCLEOTIDE SEQUENCE [LARGE SCALE GENOMIC DNA]</scope>
    <source>
        <strain evidence="3 4">IT104</strain>
    </source>
</reference>
<name>A0A397H3N1_9GLOM</name>
<dbReference type="Proteomes" id="UP000266861">
    <property type="component" value="Unassembled WGS sequence"/>
</dbReference>
<feature type="region of interest" description="Disordered" evidence="2">
    <location>
        <begin position="126"/>
        <end position="163"/>
    </location>
</feature>
<dbReference type="OrthoDB" id="2442052at2759"/>
<dbReference type="STRING" id="1348612.A0A397H3N1"/>
<dbReference type="AlphaFoldDB" id="A0A397H3N1"/>
<feature type="coiled-coil region" evidence="1">
    <location>
        <begin position="5"/>
        <end position="57"/>
    </location>
</feature>
<feature type="compositionally biased region" description="Basic and acidic residues" evidence="2">
    <location>
        <begin position="71"/>
        <end position="85"/>
    </location>
</feature>
<accession>A0A397H3N1</accession>
<feature type="compositionally biased region" description="Polar residues" evidence="2">
    <location>
        <begin position="139"/>
        <end position="159"/>
    </location>
</feature>
<organism evidence="3 4">
    <name type="scientific">Diversispora epigaea</name>
    <dbReference type="NCBI Taxonomy" id="1348612"/>
    <lineage>
        <taxon>Eukaryota</taxon>
        <taxon>Fungi</taxon>
        <taxon>Fungi incertae sedis</taxon>
        <taxon>Mucoromycota</taxon>
        <taxon>Glomeromycotina</taxon>
        <taxon>Glomeromycetes</taxon>
        <taxon>Diversisporales</taxon>
        <taxon>Diversisporaceae</taxon>
        <taxon>Diversispora</taxon>
    </lineage>
</organism>
<gene>
    <name evidence="3" type="ORF">Glove_390g39</name>
</gene>
<evidence type="ECO:0000313" key="4">
    <source>
        <dbReference type="Proteomes" id="UP000266861"/>
    </source>
</evidence>
<feature type="compositionally biased region" description="Low complexity" evidence="2">
    <location>
        <begin position="86"/>
        <end position="101"/>
    </location>
</feature>
<evidence type="ECO:0000313" key="3">
    <source>
        <dbReference type="EMBL" id="RHZ57349.1"/>
    </source>
</evidence>
<feature type="region of interest" description="Disordered" evidence="2">
    <location>
        <begin position="59"/>
        <end position="103"/>
    </location>
</feature>
<sequence length="508" mass="58226">MQSEIDSLRQRISELEAEKVELETKNAELLKQVMEENARREAENIELKARIVKLEQIESSPTKDISPLIESHSDEEKGIIPEIEHSSTQSEPETSTTSLPQDIIDDDSAEILDFVEAIHKERISSEIRERNREKKLQESHNNSTPPIQSEVSTMSTPESLDSKTVKKLWDQNQHKSQEKTSQSHKKKGTENIAQVIADGIQDNVISISNHVTEISATARRQNSDTISLLDLAQLFDKATNAEYYAKKANQEETLCWINYGNEFIIQYNDLIKNSDSYIGKKKAKGIIYDKILEHITIIREKRSKEIGLQLPEISRKTLCRKTQRAVKTYRLFEKIGKDKIKYLKAYSANSISELTNDQIQKIIDKISDCDEFNIKEESNHMTEISTTARRQNHTTEIVSTLPKTELNTFSEKVSLEKLSEMISKESTGMSVSSNPTHDHTYFRNKILWGYSDLYKEFSSEKFDYYGIHEGSLCPACKSSHKDEKSIRGRYEAGSYFIKCGKHEIEITA</sequence>
<keyword evidence="1" id="KW-0175">Coiled coil</keyword>
<proteinExistence type="predicted"/>
<evidence type="ECO:0000256" key="1">
    <source>
        <dbReference type="SAM" id="Coils"/>
    </source>
</evidence>
<feature type="compositionally biased region" description="Basic and acidic residues" evidence="2">
    <location>
        <begin position="126"/>
        <end position="138"/>
    </location>
</feature>